<keyword evidence="4" id="KW-1003">Cell membrane</keyword>
<keyword evidence="7" id="KW-0547">Nucleotide-binding</keyword>
<gene>
    <name evidence="13" type="ORF">MACH26_00390</name>
</gene>
<keyword evidence="14" id="KW-1185">Reference proteome</keyword>
<evidence type="ECO:0000256" key="3">
    <source>
        <dbReference type="ARBA" id="ARBA00012438"/>
    </source>
</evidence>
<dbReference type="InterPro" id="IPR003594">
    <property type="entry name" value="HATPase_dom"/>
</dbReference>
<keyword evidence="10" id="KW-0812">Transmembrane</keyword>
<evidence type="ECO:0000256" key="10">
    <source>
        <dbReference type="SAM" id="Phobius"/>
    </source>
</evidence>
<organism evidence="13 14">
    <name type="scientific">Planctobacterium marinum</name>
    <dbReference type="NCBI Taxonomy" id="1631968"/>
    <lineage>
        <taxon>Bacteria</taxon>
        <taxon>Pseudomonadati</taxon>
        <taxon>Pseudomonadota</taxon>
        <taxon>Gammaproteobacteria</taxon>
        <taxon>Alteromonadales</taxon>
        <taxon>Alteromonadaceae</taxon>
        <taxon>Planctobacterium</taxon>
    </lineage>
</organism>
<feature type="transmembrane region" description="Helical" evidence="10">
    <location>
        <begin position="15"/>
        <end position="35"/>
    </location>
</feature>
<keyword evidence="10" id="KW-0472">Membrane</keyword>
<comment type="catalytic activity">
    <reaction evidence="1">
        <text>ATP + protein L-histidine = ADP + protein N-phospho-L-histidine.</text>
        <dbReference type="EC" id="2.7.13.3"/>
    </reaction>
</comment>
<dbReference type="Gene3D" id="1.10.287.130">
    <property type="match status" value="1"/>
</dbReference>
<evidence type="ECO:0000256" key="9">
    <source>
        <dbReference type="ARBA" id="ARBA00022840"/>
    </source>
</evidence>
<keyword evidence="9" id="KW-0067">ATP-binding</keyword>
<dbReference type="GO" id="GO:0005886">
    <property type="term" value="C:plasma membrane"/>
    <property type="evidence" value="ECO:0007669"/>
    <property type="project" value="UniProtKB-SubCell"/>
</dbReference>
<keyword evidence="6" id="KW-0808">Transferase</keyword>
<dbReference type="PROSITE" id="PS50885">
    <property type="entry name" value="HAMP"/>
    <property type="match status" value="1"/>
</dbReference>
<dbReference type="CDD" id="cd00082">
    <property type="entry name" value="HisKA"/>
    <property type="match status" value="1"/>
</dbReference>
<dbReference type="EC" id="2.7.13.3" evidence="3"/>
<evidence type="ECO:0000259" key="12">
    <source>
        <dbReference type="PROSITE" id="PS50885"/>
    </source>
</evidence>
<comment type="subcellular location">
    <subcellularLocation>
        <location evidence="2">Cell membrane</location>
        <topology evidence="2">Multi-pass membrane protein</topology>
    </subcellularLocation>
</comment>
<protein>
    <recommendedName>
        <fullName evidence="3">histidine kinase</fullName>
        <ecNumber evidence="3">2.7.13.3</ecNumber>
    </recommendedName>
</protein>
<dbReference type="EMBL" id="AP027272">
    <property type="protein sequence ID" value="BDX04518.1"/>
    <property type="molecule type" value="Genomic_DNA"/>
</dbReference>
<dbReference type="Pfam" id="PF02518">
    <property type="entry name" value="HATPase_c"/>
    <property type="match status" value="1"/>
</dbReference>
<evidence type="ECO:0000256" key="2">
    <source>
        <dbReference type="ARBA" id="ARBA00004651"/>
    </source>
</evidence>
<keyword evidence="8" id="KW-0418">Kinase</keyword>
<dbReference type="PROSITE" id="PS50109">
    <property type="entry name" value="HIS_KIN"/>
    <property type="match status" value="1"/>
</dbReference>
<dbReference type="SUPFAM" id="SSF47384">
    <property type="entry name" value="Homodimeric domain of signal transducing histidine kinase"/>
    <property type="match status" value="1"/>
</dbReference>
<dbReference type="GO" id="GO:0000155">
    <property type="term" value="F:phosphorelay sensor kinase activity"/>
    <property type="evidence" value="ECO:0007669"/>
    <property type="project" value="InterPro"/>
</dbReference>
<proteinExistence type="predicted"/>
<sequence length="477" mass="53441">MSNMTLYRPTSLKHYLFGITVLFVALLTAVQLTLFDYVKNQIQDEIAQRSRALSDVAVKVLNRQVTTSTTVSDERLTKANTQSIRLVVESRPGYEVDLGDGYTFKGGKDTKIIHVLPTEEPVQQVRLDAPAAVQQPPMALTRVGDSFRIAFADDPDRLVSQHIVQFDQHHSMVSDYFDGIIITTLILMCLLLVYFYWLAGKISIPLILLGSGFKRLEEGEFGAQIVESGVDEVKYTLQQFNHMSQKLAQLNKQEREWQQQQQLVEIHEVSKGLAHTLRNPLNTIGLAVEQIAQEGVSAETRMSLAKHIRQKISHLDKTIKTMLRLNSHDLKRDNDVDVNSIISDLIMEFASDNAPEIVFERPATKVKLKGAVSEVRAVIHSILSNAMEASKPEQQVVIKVQEQQNTIQIEVVDQGEGLDNKDIEALFRPHTSDKPEGAGMGLFLAQRISYTYYDGAIRLSPNHPNGCVATITLAKEV</sequence>
<dbReference type="InterPro" id="IPR050980">
    <property type="entry name" value="2C_sensor_his_kinase"/>
</dbReference>
<dbReference type="InterPro" id="IPR036097">
    <property type="entry name" value="HisK_dim/P_sf"/>
</dbReference>
<dbReference type="PANTHER" id="PTHR44936">
    <property type="entry name" value="SENSOR PROTEIN CREC"/>
    <property type="match status" value="1"/>
</dbReference>
<dbReference type="InterPro" id="IPR003661">
    <property type="entry name" value="HisK_dim/P_dom"/>
</dbReference>
<dbReference type="AlphaFoldDB" id="A0AA48KNL7"/>
<dbReference type="InterPro" id="IPR003660">
    <property type="entry name" value="HAMP_dom"/>
</dbReference>
<evidence type="ECO:0000256" key="1">
    <source>
        <dbReference type="ARBA" id="ARBA00000085"/>
    </source>
</evidence>
<evidence type="ECO:0000313" key="13">
    <source>
        <dbReference type="EMBL" id="BDX04518.1"/>
    </source>
</evidence>
<keyword evidence="10" id="KW-1133">Transmembrane helix</keyword>
<dbReference type="SMART" id="SM00387">
    <property type="entry name" value="HATPase_c"/>
    <property type="match status" value="1"/>
</dbReference>
<evidence type="ECO:0000313" key="14">
    <source>
        <dbReference type="Proteomes" id="UP001333710"/>
    </source>
</evidence>
<dbReference type="InterPro" id="IPR036890">
    <property type="entry name" value="HATPase_C_sf"/>
</dbReference>
<dbReference type="PANTHER" id="PTHR44936:SF10">
    <property type="entry name" value="SENSOR PROTEIN RSTB"/>
    <property type="match status" value="1"/>
</dbReference>
<feature type="domain" description="HAMP" evidence="12">
    <location>
        <begin position="200"/>
        <end position="252"/>
    </location>
</feature>
<dbReference type="Gene3D" id="3.30.565.10">
    <property type="entry name" value="Histidine kinase-like ATPase, C-terminal domain"/>
    <property type="match status" value="1"/>
</dbReference>
<dbReference type="GO" id="GO:0005524">
    <property type="term" value="F:ATP binding"/>
    <property type="evidence" value="ECO:0007669"/>
    <property type="project" value="UniProtKB-KW"/>
</dbReference>
<feature type="domain" description="Histidine kinase" evidence="11">
    <location>
        <begin position="272"/>
        <end position="477"/>
    </location>
</feature>
<evidence type="ECO:0000256" key="7">
    <source>
        <dbReference type="ARBA" id="ARBA00022741"/>
    </source>
</evidence>
<evidence type="ECO:0000256" key="6">
    <source>
        <dbReference type="ARBA" id="ARBA00022679"/>
    </source>
</evidence>
<dbReference type="InterPro" id="IPR005467">
    <property type="entry name" value="His_kinase_dom"/>
</dbReference>
<evidence type="ECO:0000256" key="4">
    <source>
        <dbReference type="ARBA" id="ARBA00022475"/>
    </source>
</evidence>
<dbReference type="Gene3D" id="6.10.340.10">
    <property type="match status" value="1"/>
</dbReference>
<evidence type="ECO:0000259" key="11">
    <source>
        <dbReference type="PROSITE" id="PS50109"/>
    </source>
</evidence>
<dbReference type="SUPFAM" id="SSF55874">
    <property type="entry name" value="ATPase domain of HSP90 chaperone/DNA topoisomerase II/histidine kinase"/>
    <property type="match status" value="1"/>
</dbReference>
<name>A0AA48KNL7_9ALTE</name>
<dbReference type="Proteomes" id="UP001333710">
    <property type="component" value="Chromosome"/>
</dbReference>
<dbReference type="KEGG" id="pmaw:MACH26_00390"/>
<evidence type="ECO:0000256" key="5">
    <source>
        <dbReference type="ARBA" id="ARBA00022553"/>
    </source>
</evidence>
<reference evidence="13" key="1">
    <citation type="submission" date="2023-01" db="EMBL/GenBank/DDBJ databases">
        <title>Complete genome sequence of Planctobacterium marinum strain Dej080120_11.</title>
        <authorList>
            <person name="Ueki S."/>
            <person name="Maruyama F."/>
        </authorList>
    </citation>
    <scope>NUCLEOTIDE SEQUENCE</scope>
    <source>
        <strain evidence="13">Dej080120_11</strain>
    </source>
</reference>
<keyword evidence="5" id="KW-0597">Phosphoprotein</keyword>
<feature type="transmembrane region" description="Helical" evidence="10">
    <location>
        <begin position="176"/>
        <end position="197"/>
    </location>
</feature>
<evidence type="ECO:0000256" key="8">
    <source>
        <dbReference type="ARBA" id="ARBA00022777"/>
    </source>
</evidence>
<accession>A0AA48KNL7</accession>